<feature type="transmembrane region" description="Helical" evidence="1">
    <location>
        <begin position="35"/>
        <end position="55"/>
    </location>
</feature>
<gene>
    <name evidence="2" type="ORF">GTO91_08410</name>
</gene>
<keyword evidence="1" id="KW-0812">Transmembrane</keyword>
<feature type="transmembrane region" description="Helical" evidence="1">
    <location>
        <begin position="61"/>
        <end position="84"/>
    </location>
</feature>
<dbReference type="AlphaFoldDB" id="A0A845L250"/>
<reference evidence="2 3" key="1">
    <citation type="submission" date="2020-01" db="EMBL/GenBank/DDBJ databases">
        <title>Whole-genome sequence of Heliobacterium undosum DSM 13378.</title>
        <authorList>
            <person name="Kyndt J.A."/>
            <person name="Meyer T.E."/>
        </authorList>
    </citation>
    <scope>NUCLEOTIDE SEQUENCE [LARGE SCALE GENOMIC DNA]</scope>
    <source>
        <strain evidence="2 3">DSM 13378</strain>
    </source>
</reference>
<keyword evidence="1" id="KW-0472">Membrane</keyword>
<sequence>MEVLLRRFAGFINDSHDWILAESSRAGAGLTDKELHFWIIGLLGIVLFFLIQAVVRFLSRWGLSAVSFATAFIMVLAMTIGIEAEQKILGRGRMEVMDVVAGVAGFLLFSSLYFMALGAWRLLRRLWKRGGDGKGDKS</sequence>
<organism evidence="2 3">
    <name type="scientific">Heliomicrobium undosum</name>
    <dbReference type="NCBI Taxonomy" id="121734"/>
    <lineage>
        <taxon>Bacteria</taxon>
        <taxon>Bacillati</taxon>
        <taxon>Bacillota</taxon>
        <taxon>Clostridia</taxon>
        <taxon>Eubacteriales</taxon>
        <taxon>Heliobacteriaceae</taxon>
        <taxon>Heliomicrobium</taxon>
    </lineage>
</organism>
<keyword evidence="3" id="KW-1185">Reference proteome</keyword>
<dbReference type="Proteomes" id="UP000463470">
    <property type="component" value="Unassembled WGS sequence"/>
</dbReference>
<comment type="caution">
    <text evidence="2">The sequence shown here is derived from an EMBL/GenBank/DDBJ whole genome shotgun (WGS) entry which is preliminary data.</text>
</comment>
<protein>
    <submittedName>
        <fullName evidence="2">Uncharacterized protein</fullName>
    </submittedName>
</protein>
<feature type="transmembrane region" description="Helical" evidence="1">
    <location>
        <begin position="96"/>
        <end position="120"/>
    </location>
</feature>
<dbReference type="OrthoDB" id="2868470at2"/>
<proteinExistence type="predicted"/>
<name>A0A845L250_9FIRM</name>
<evidence type="ECO:0000313" key="3">
    <source>
        <dbReference type="Proteomes" id="UP000463470"/>
    </source>
</evidence>
<dbReference type="RefSeq" id="WP_161257732.1">
    <property type="nucleotide sequence ID" value="NZ_WXEY01000007.1"/>
</dbReference>
<keyword evidence="1" id="KW-1133">Transmembrane helix</keyword>
<evidence type="ECO:0000313" key="2">
    <source>
        <dbReference type="EMBL" id="MZP29726.1"/>
    </source>
</evidence>
<evidence type="ECO:0000256" key="1">
    <source>
        <dbReference type="SAM" id="Phobius"/>
    </source>
</evidence>
<dbReference type="EMBL" id="WXEY01000007">
    <property type="protein sequence ID" value="MZP29726.1"/>
    <property type="molecule type" value="Genomic_DNA"/>
</dbReference>
<accession>A0A845L250</accession>